<keyword evidence="3" id="KW-0433">Leucine-rich repeat</keyword>
<dbReference type="SUPFAM" id="SSF52075">
    <property type="entry name" value="Outer arm dynein light chain 1"/>
    <property type="match status" value="2"/>
</dbReference>
<dbReference type="SUPFAM" id="SSF52058">
    <property type="entry name" value="L domain-like"/>
    <property type="match status" value="1"/>
</dbReference>
<feature type="transmembrane region" description="Helical" evidence="8">
    <location>
        <begin position="1578"/>
        <end position="1611"/>
    </location>
</feature>
<dbReference type="Gene3D" id="3.80.10.10">
    <property type="entry name" value="Ribonuclease Inhibitor"/>
    <property type="match status" value="6"/>
</dbReference>
<comment type="subcellular location">
    <subcellularLocation>
        <location evidence="1 8">Membrane</location>
        <topology evidence="1 8">Multi-pass membrane protein</topology>
    </subcellularLocation>
</comment>
<evidence type="ECO:0000256" key="6">
    <source>
        <dbReference type="ARBA" id="ARBA00022989"/>
    </source>
</evidence>
<organism evidence="12 13">
    <name type="scientific">Labeo rohita</name>
    <name type="common">Indian major carp</name>
    <name type="synonym">Cyprinus rohita</name>
    <dbReference type="NCBI Taxonomy" id="84645"/>
    <lineage>
        <taxon>Eukaryota</taxon>
        <taxon>Metazoa</taxon>
        <taxon>Chordata</taxon>
        <taxon>Craniata</taxon>
        <taxon>Vertebrata</taxon>
        <taxon>Euteleostomi</taxon>
        <taxon>Actinopterygii</taxon>
        <taxon>Neopterygii</taxon>
        <taxon>Teleostei</taxon>
        <taxon>Ostariophysi</taxon>
        <taxon>Cypriniformes</taxon>
        <taxon>Cyprinidae</taxon>
        <taxon>Labeoninae</taxon>
        <taxon>Labeonini</taxon>
        <taxon>Labeo</taxon>
    </lineage>
</organism>
<feature type="domain" description="Pecanex C-terminal" evidence="11">
    <location>
        <begin position="2329"/>
        <end position="2499"/>
    </location>
</feature>
<keyword evidence="4 8" id="KW-0812">Transmembrane</keyword>
<feature type="transmembrane region" description="Helical" evidence="8">
    <location>
        <begin position="1862"/>
        <end position="1883"/>
    </location>
</feature>
<reference evidence="12 13" key="1">
    <citation type="submission" date="2018-03" db="EMBL/GenBank/DDBJ databases">
        <title>Draft genome sequence of Rohu Carp (Labeo rohita).</title>
        <authorList>
            <person name="Das P."/>
            <person name="Kushwaha B."/>
            <person name="Joshi C.G."/>
            <person name="Kumar D."/>
            <person name="Nagpure N.S."/>
            <person name="Sahoo L."/>
            <person name="Das S.P."/>
            <person name="Bit A."/>
            <person name="Patnaik S."/>
            <person name="Meher P.K."/>
            <person name="Jayasankar P."/>
            <person name="Koringa P.G."/>
            <person name="Patel N.V."/>
            <person name="Hinsu A.T."/>
            <person name="Kumar R."/>
            <person name="Pandey M."/>
            <person name="Agarwal S."/>
            <person name="Srivastava S."/>
            <person name="Singh M."/>
            <person name="Iquebal M.A."/>
            <person name="Jaiswal S."/>
            <person name="Angadi U.B."/>
            <person name="Kumar N."/>
            <person name="Raza M."/>
            <person name="Shah T.M."/>
            <person name="Rai A."/>
            <person name="Jena J.K."/>
        </authorList>
    </citation>
    <scope>NUCLEOTIDE SEQUENCE [LARGE SCALE GENOMIC DNA]</scope>
    <source>
        <strain evidence="12">DASCIFA01</strain>
        <tissue evidence="12">Testis</tissue>
    </source>
</reference>
<protein>
    <recommendedName>
        <fullName evidence="8">Pecanex-like protein</fullName>
    </recommendedName>
</protein>
<accession>A0A498MBE2</accession>
<feature type="transmembrane region" description="Helical" evidence="8">
    <location>
        <begin position="1421"/>
        <end position="1440"/>
    </location>
</feature>
<dbReference type="Pfam" id="PF14580">
    <property type="entry name" value="LRR_9"/>
    <property type="match status" value="1"/>
</dbReference>
<feature type="transmembrane region" description="Helical" evidence="8">
    <location>
        <begin position="1321"/>
        <end position="1344"/>
    </location>
</feature>
<feature type="compositionally biased region" description="Polar residues" evidence="10">
    <location>
        <begin position="2082"/>
        <end position="2100"/>
    </location>
</feature>
<dbReference type="Pfam" id="PF05041">
    <property type="entry name" value="Pecanex_C"/>
    <property type="match status" value="1"/>
</dbReference>
<evidence type="ECO:0000256" key="1">
    <source>
        <dbReference type="ARBA" id="ARBA00004141"/>
    </source>
</evidence>
<evidence type="ECO:0000313" key="12">
    <source>
        <dbReference type="EMBL" id="RXN17570.1"/>
    </source>
</evidence>
<evidence type="ECO:0000313" key="13">
    <source>
        <dbReference type="Proteomes" id="UP000290572"/>
    </source>
</evidence>
<dbReference type="InterPro" id="IPR001611">
    <property type="entry name" value="Leu-rich_rpt"/>
</dbReference>
<feature type="region of interest" description="Disordered" evidence="10">
    <location>
        <begin position="661"/>
        <end position="686"/>
    </location>
</feature>
<dbReference type="PANTHER" id="PTHR12372:SF6">
    <property type="entry name" value="PECANEX-LIKE PROTEIN 4"/>
    <property type="match status" value="1"/>
</dbReference>
<keyword evidence="7 8" id="KW-0472">Membrane</keyword>
<dbReference type="PROSITE" id="PS51450">
    <property type="entry name" value="LRR"/>
    <property type="match status" value="12"/>
</dbReference>
<evidence type="ECO:0000256" key="3">
    <source>
        <dbReference type="ARBA" id="ARBA00022614"/>
    </source>
</evidence>
<comment type="caution">
    <text evidence="12">The sequence shown here is derived from an EMBL/GenBank/DDBJ whole genome shotgun (WGS) entry which is preliminary data.</text>
</comment>
<feature type="transmembrane region" description="Helical" evidence="8">
    <location>
        <begin position="1631"/>
        <end position="1653"/>
    </location>
</feature>
<dbReference type="Pfam" id="PF13855">
    <property type="entry name" value="LRR_8"/>
    <property type="match status" value="1"/>
</dbReference>
<evidence type="ECO:0000256" key="7">
    <source>
        <dbReference type="ARBA" id="ARBA00023136"/>
    </source>
</evidence>
<feature type="transmembrane region" description="Helical" evidence="8">
    <location>
        <begin position="1497"/>
        <end position="1514"/>
    </location>
</feature>
<dbReference type="SMART" id="SM00365">
    <property type="entry name" value="LRR_SD22"/>
    <property type="match status" value="13"/>
</dbReference>
<evidence type="ECO:0000256" key="2">
    <source>
        <dbReference type="ARBA" id="ARBA00010170"/>
    </source>
</evidence>
<dbReference type="InterPro" id="IPR039797">
    <property type="entry name" value="Pecanex"/>
</dbReference>
<evidence type="ECO:0000259" key="11">
    <source>
        <dbReference type="Pfam" id="PF05041"/>
    </source>
</evidence>
<feature type="transmembrane region" description="Helical" evidence="8">
    <location>
        <begin position="1792"/>
        <end position="1811"/>
    </location>
</feature>
<dbReference type="InterPro" id="IPR007735">
    <property type="entry name" value="Pecanex_C"/>
</dbReference>
<dbReference type="SMART" id="SM00369">
    <property type="entry name" value="LRR_TYP"/>
    <property type="match status" value="10"/>
</dbReference>
<feature type="region of interest" description="Disordered" evidence="10">
    <location>
        <begin position="2081"/>
        <end position="2106"/>
    </location>
</feature>
<comment type="similarity">
    <text evidence="2 8">Belongs to the pecanex family.</text>
</comment>
<feature type="transmembrane region" description="Helical" evidence="8">
    <location>
        <begin position="1741"/>
        <end position="1761"/>
    </location>
</feature>
<dbReference type="PANTHER" id="PTHR12372">
    <property type="entry name" value="PECANEX"/>
    <property type="match status" value="1"/>
</dbReference>
<evidence type="ECO:0000256" key="4">
    <source>
        <dbReference type="ARBA" id="ARBA00022692"/>
    </source>
</evidence>
<keyword evidence="5" id="KW-0677">Repeat</keyword>
<dbReference type="EMBL" id="QBIY01012743">
    <property type="protein sequence ID" value="RXN17570.1"/>
    <property type="molecule type" value="Genomic_DNA"/>
</dbReference>
<keyword evidence="13" id="KW-1185">Reference proteome</keyword>
<feature type="transmembrane region" description="Helical" evidence="8">
    <location>
        <begin position="1452"/>
        <end position="1477"/>
    </location>
</feature>
<dbReference type="SMART" id="SM00364">
    <property type="entry name" value="LRR_BAC"/>
    <property type="match status" value="6"/>
</dbReference>
<dbReference type="InterPro" id="IPR032675">
    <property type="entry name" value="LRR_dom_sf"/>
</dbReference>
<keyword evidence="9" id="KW-0175">Coiled coil</keyword>
<keyword evidence="6 8" id="KW-1133">Transmembrane helix</keyword>
<dbReference type="Proteomes" id="UP000290572">
    <property type="component" value="Unassembled WGS sequence"/>
</dbReference>
<feature type="compositionally biased region" description="Low complexity" evidence="10">
    <location>
        <begin position="664"/>
        <end position="686"/>
    </location>
</feature>
<dbReference type="Gene3D" id="3.90.228.10">
    <property type="match status" value="1"/>
</dbReference>
<gene>
    <name evidence="12" type="ORF">ROHU_026850</name>
</gene>
<evidence type="ECO:0000256" key="9">
    <source>
        <dbReference type="SAM" id="Coils"/>
    </source>
</evidence>
<dbReference type="GO" id="GO:0016020">
    <property type="term" value="C:membrane"/>
    <property type="evidence" value="ECO:0007669"/>
    <property type="project" value="UniProtKB-SubCell"/>
</dbReference>
<feature type="transmembrane region" description="Helical" evidence="8">
    <location>
        <begin position="1526"/>
        <end position="1547"/>
    </location>
</feature>
<proteinExistence type="inferred from homology"/>
<feature type="coiled-coil region" evidence="9">
    <location>
        <begin position="358"/>
        <end position="385"/>
    </location>
</feature>
<evidence type="ECO:0000256" key="10">
    <source>
        <dbReference type="SAM" id="MobiDB-lite"/>
    </source>
</evidence>
<sequence length="2506" mass="279625">MFTLNAHHAAVKVYGGEKPLTKDNSFKEIMTENEKQRLTGDEEIIKELCVSNGLCHEKVCQEGSGEMVLEMFFSGFPRMVGLSLFPRLSSLTIVGQSISSIQGLEYCPLLKELWVVECKLNEISGLHNCVHLQKLFLYDNNIQQITNLEMLVDLQVLWLNKNQISDIQGLNSLVNLKELNLADNAIESLGHSLDPNINLQDLNLSGNKISSFKELTHLARLPRLRHLSLKDPQSVPNPLCLLYNYYIHVLYHMPHLQRLDTYDISSKHLKDTAESTVLKKMMYYTMRVRCAQRQFDELKAKLRQQRRNQIQIPEEKIRVLTHMLRNMECELSLVQSAGKKSGEPEDLTSDLRNDHRHEQKLQHKLDALKDRLTFWEQRLKEVEAGHQHDVALASDRRDMMVHFLLLELETVGNIRFEEGNTGEPWFTSCYDLLLSRFCAWDYKPYHITGIKINRIIRIHNRALRQCFQDKVHALLCRQEPSPYSQNYKRCMEYLFYVPDPEHSCESDEILQILENGFKTADAYKALGRERAVPLSNSVSLSDRLRMTFIQKKSCSTSGSSPEDPLPFRHGQLIISKVFLGRSAAAKEGLPIDCDHYPKANSVYLSTCSKEQEHTAQTAPDTLCPSSLLDSCDCRQRQKLWYMFDHEMVLPEYLVDFEYVTQDTSQPDSPDSPSSSHASPADAPSVSRAELDLDEDALNLEPILKPHPKLLSLDEKSILAVARANVLSQITVLNLHGNSLNKLPEISRLTALKQLALSFNEFTHLDDVSHMNECVRMVVLGRLKTLTHLDDVLVMEEEAAAAVQVAARSRINQITALNLDGLRLTRLSNLDRLVNLRWASFDNNELTRIEGLEHCPLLEELSLNNNSISRLEGLCAMHRLTRLSINSNHLQYLDGDILDQLPNLHFLSVENNIISSLHGLQRSRSLFELYVGNNDISTTRDIYHLKETCESETAKDVFGGRLNADMVAEKLGHTNYRDLSELNLQSSSVSLEVLHLGYNGISNLINLQISRLTNLKALFLQGNDISQVDGLDGLRRLRELVLDRNRIKSLSENSFCGQGVLLDLHLAENRIRELNHLQPLTELRRLFLDMNKIQDISELEKLEVLPSLIELSVVGNPVARRSLHRPAVVLHLSTLQVLDGMTVTLEERTRAELLNNEAQSSSSGGEITLPGLVPLVTRPAPLRGAGTHTLVPDQQDDTHDVSRYKKQKAVVSLLRGVQSDFNFRQVRGSSNHYMTALQQTGYRVLSTFSNTDPETSGACVCVPEQLGGDDRVCPSRAAFIIMGPDVPLLNDYKQEFFWKRFPQTILGGPRLKLGYCAPPYVYVHQLVLFLTPWLLGGIGTLLYQLRVLDEAFTGVVSGVLMLGVGATLQGLARCMARRTGVVQRLPAANNILADEEEVEFTHCVAPETVHFVVPGKKFVGNVVLHTFLAGALCGLSTWYLLPDRLSGLYGHTGAGLGAVVPLFALSWVTVCIGEYSLIVNTATETATFQPQDTYEITPLTRPLYILAFIAVDLALRFSGSGVVELQVAAQVLHVLFVFLPVLWALGVLSPLDALLLWAMEQTLVHGLGGSAMSTNIRLLVMFLSSVCVAVCTYFIPTSLGVVLFTVAMGYLLSQDLTQLLVLVKGASPTLGLGWWGLPLSLMFIIGALTEAGLLHQLYLINSGNLTLGVNSIEHWESSVVPPSPQEVVGWLLIALFLLTRLLRELQGACVLGGAVLNPLYPKRVTTAQAFRRKTRGLRVAGIIRRILLNLVSPLAMIAFLSVDESLKKVHTASLAIGFTRAFRMVWQSSEAALLQMVLVVIIRLAGGHRVTLWNELGTTVQLILVSLIVNRVSQFVCKLGFALTVLITSWTESKQRRQSAGTLLALNAALFPLLLGVVALSALLSAPLLPLFTLPVFLVGFPRPLRSWPGTPGTACPCPDSVYYQQLCKRLASAIRPALANGAFGSCTPGSQYLGRFQGRLLWISVLERGYGYCTVNIKGLELQETSCHTVEARRVDEVFEGAFDHVERPGQCFRLLNPHWGNALTPCSVLPVRVYSDAQNVLTGIIDSPDHLRQLNSDFLKTLIWILLRYCVQELTHGAQRTKGQSLQTSGRKSQSSQHAVPSEPGPAVVKVAMHSQVRPESSSSSHLRGQDSSSLSSFADWSDEDDLFGPVPVRRPIRMMVRTDEGQTELGLGVSLPGSVEIHSLYESMALSSLPTLRPLGLGLGLGLPIVDKGKDNIPALISTTVPSNSQPLHFTSPHSEIFSLPAEWRTAQLASSKLQVLRPCFPEAWFCFCLSQLVVESFGEGDFEQVTLGLQEDRALRELYTQVVLSCCVALGADAQVFSPSLLFRLYCGDGPWTEGLEWLRANKELHQLTLRAFRYSVKLLVDQASLGPVESLDELYTTLQDYHDNWFIGLVTDRSWQESVVQEKPFLFSLGHDLTMGTYTSRVLSLQENLVQVGVLNEEGVRGQWANLSWELLYATNDDEERYSIQAHPVMLRNLTVQAADPPLGYPIYSSPPIHLRCL</sequence>
<dbReference type="InterPro" id="IPR003591">
    <property type="entry name" value="Leu-rich_rpt_typical-subtyp"/>
</dbReference>
<evidence type="ECO:0000256" key="8">
    <source>
        <dbReference type="RuleBase" id="RU367089"/>
    </source>
</evidence>
<name>A0A498MBE2_LABRO</name>
<evidence type="ECO:0000256" key="5">
    <source>
        <dbReference type="ARBA" id="ARBA00022737"/>
    </source>
</evidence>